<keyword evidence="2" id="KW-1133">Transmembrane helix</keyword>
<keyword evidence="4" id="KW-1185">Reference proteome</keyword>
<proteinExistence type="predicted"/>
<reference evidence="3" key="1">
    <citation type="journal article" date="2020" name="Stud. Mycol.">
        <title>101 Dothideomycetes genomes: a test case for predicting lifestyles and emergence of pathogens.</title>
        <authorList>
            <person name="Haridas S."/>
            <person name="Albert R."/>
            <person name="Binder M."/>
            <person name="Bloem J."/>
            <person name="Labutti K."/>
            <person name="Salamov A."/>
            <person name="Andreopoulos B."/>
            <person name="Baker S."/>
            <person name="Barry K."/>
            <person name="Bills G."/>
            <person name="Bluhm B."/>
            <person name="Cannon C."/>
            <person name="Castanera R."/>
            <person name="Culley D."/>
            <person name="Daum C."/>
            <person name="Ezra D."/>
            <person name="Gonzalez J."/>
            <person name="Henrissat B."/>
            <person name="Kuo A."/>
            <person name="Liang C."/>
            <person name="Lipzen A."/>
            <person name="Lutzoni F."/>
            <person name="Magnuson J."/>
            <person name="Mondo S."/>
            <person name="Nolan M."/>
            <person name="Ohm R."/>
            <person name="Pangilinan J."/>
            <person name="Park H.-J."/>
            <person name="Ramirez L."/>
            <person name="Alfaro M."/>
            <person name="Sun H."/>
            <person name="Tritt A."/>
            <person name="Yoshinaga Y."/>
            <person name="Zwiers L.-H."/>
            <person name="Turgeon B."/>
            <person name="Goodwin S."/>
            <person name="Spatafora J."/>
            <person name="Crous P."/>
            <person name="Grigoriev I."/>
        </authorList>
    </citation>
    <scope>NUCLEOTIDE SEQUENCE</scope>
    <source>
        <strain evidence="3">CBS 115976</strain>
    </source>
</reference>
<feature type="transmembrane region" description="Helical" evidence="2">
    <location>
        <begin position="346"/>
        <end position="370"/>
    </location>
</feature>
<protein>
    <submittedName>
        <fullName evidence="3">Uncharacterized protein</fullName>
    </submittedName>
</protein>
<keyword evidence="2" id="KW-0812">Transmembrane</keyword>
<dbReference type="AlphaFoldDB" id="A0A6A6UUU9"/>
<sequence>MVVEEQDEKKALEYSPKLLSSISQILPAMEPPCLIDPFPSYIMEEIITLESNTATPTSDSPQLINAVVISPQAQELLKLFTPSSPVYPIPSNTFHTLRPSASFVGMNVQPDAAVDIVEAVSPDMTIAQADVNTLSGNDQKAPYPQEEEKMNPQTEAESDQDRQLEMPDKFTHDDNTVIQAIEPTLSGPVPASLPTTGTLSEYKAPTKDGITSKQPAAVGGGEAMAQMLPVTRPSSNAATGAAQVPRAQTGNGQAEVADVNPDHDLYCGINCTICFPEVSAATTSRQNITVPAQNPRPANETPAVLHTNGLEEQNKALFDESNESDSPNEVPAASNHPYLGAAAATALAYMAGGGGGVILLGFFTAGTYLLRK</sequence>
<gene>
    <name evidence="3" type="ORF">BT63DRAFT_450185</name>
</gene>
<evidence type="ECO:0000313" key="3">
    <source>
        <dbReference type="EMBL" id="KAF2675201.1"/>
    </source>
</evidence>
<dbReference type="Proteomes" id="UP000799302">
    <property type="component" value="Unassembled WGS sequence"/>
</dbReference>
<evidence type="ECO:0000313" key="4">
    <source>
        <dbReference type="Proteomes" id="UP000799302"/>
    </source>
</evidence>
<keyword evidence="2" id="KW-0472">Membrane</keyword>
<evidence type="ECO:0000256" key="2">
    <source>
        <dbReference type="SAM" id="Phobius"/>
    </source>
</evidence>
<dbReference type="EMBL" id="MU004230">
    <property type="protein sequence ID" value="KAF2675201.1"/>
    <property type="molecule type" value="Genomic_DNA"/>
</dbReference>
<evidence type="ECO:0000256" key="1">
    <source>
        <dbReference type="SAM" id="MobiDB-lite"/>
    </source>
</evidence>
<name>A0A6A6UUU9_9PEZI</name>
<organism evidence="3 4">
    <name type="scientific">Microthyrium microscopicum</name>
    <dbReference type="NCBI Taxonomy" id="703497"/>
    <lineage>
        <taxon>Eukaryota</taxon>
        <taxon>Fungi</taxon>
        <taxon>Dikarya</taxon>
        <taxon>Ascomycota</taxon>
        <taxon>Pezizomycotina</taxon>
        <taxon>Dothideomycetes</taxon>
        <taxon>Dothideomycetes incertae sedis</taxon>
        <taxon>Microthyriales</taxon>
        <taxon>Microthyriaceae</taxon>
        <taxon>Microthyrium</taxon>
    </lineage>
</organism>
<accession>A0A6A6UUU9</accession>
<feature type="region of interest" description="Disordered" evidence="1">
    <location>
        <begin position="132"/>
        <end position="162"/>
    </location>
</feature>